<dbReference type="EMBL" id="CYZF01000008">
    <property type="protein sequence ID" value="CUP02668.1"/>
    <property type="molecule type" value="Genomic_DNA"/>
</dbReference>
<accession>A0A174SBU0</accession>
<dbReference type="Proteomes" id="UP000095419">
    <property type="component" value="Unassembled WGS sequence"/>
</dbReference>
<evidence type="ECO:0000313" key="2">
    <source>
        <dbReference type="EMBL" id="CUP92935.1"/>
    </source>
</evidence>
<name>A0A174SBU0_BACUN</name>
<evidence type="ECO:0000313" key="6">
    <source>
        <dbReference type="Proteomes" id="UP000260874"/>
    </source>
</evidence>
<protein>
    <submittedName>
        <fullName evidence="2">Uncharacterized protein</fullName>
    </submittedName>
</protein>
<evidence type="ECO:0000313" key="5">
    <source>
        <dbReference type="Proteomes" id="UP000095788"/>
    </source>
</evidence>
<evidence type="ECO:0000313" key="3">
    <source>
        <dbReference type="EMBL" id="RGK88260.1"/>
    </source>
</evidence>
<evidence type="ECO:0000313" key="4">
    <source>
        <dbReference type="Proteomes" id="UP000095419"/>
    </source>
</evidence>
<reference evidence="3 6" key="2">
    <citation type="submission" date="2018-08" db="EMBL/GenBank/DDBJ databases">
        <title>A genome reference for cultivated species of the human gut microbiota.</title>
        <authorList>
            <person name="Zou Y."/>
            <person name="Xue W."/>
            <person name="Luo G."/>
        </authorList>
    </citation>
    <scope>NUCLEOTIDE SEQUENCE [LARGE SCALE GENOMIC DNA]</scope>
    <source>
        <strain evidence="3 6">TF09-22</strain>
    </source>
</reference>
<reference evidence="4 5" key="1">
    <citation type="submission" date="2015-09" db="EMBL/GenBank/DDBJ databases">
        <authorList>
            <consortium name="Pathogen Informatics"/>
        </authorList>
    </citation>
    <scope>NUCLEOTIDE SEQUENCE [LARGE SCALE GENOMIC DNA]</scope>
    <source>
        <strain evidence="1 4">2789STDY5608791</strain>
        <strain evidence="2 5">2789STDY5834942</strain>
    </source>
</reference>
<dbReference type="Proteomes" id="UP000260874">
    <property type="component" value="Unassembled WGS sequence"/>
</dbReference>
<organism evidence="2 5">
    <name type="scientific">Bacteroides uniformis</name>
    <dbReference type="NCBI Taxonomy" id="820"/>
    <lineage>
        <taxon>Bacteria</taxon>
        <taxon>Pseudomonadati</taxon>
        <taxon>Bacteroidota</taxon>
        <taxon>Bacteroidia</taxon>
        <taxon>Bacteroidales</taxon>
        <taxon>Bacteroidaceae</taxon>
        <taxon>Bacteroides</taxon>
    </lineage>
</organism>
<dbReference type="Proteomes" id="UP000095788">
    <property type="component" value="Unassembled WGS sequence"/>
</dbReference>
<gene>
    <name evidence="3" type="ORF">DXC91_01475</name>
    <name evidence="1" type="ORF">ERS417307_02996</name>
    <name evidence="2" type="ORF">ERS852554_02327</name>
</gene>
<evidence type="ECO:0000313" key="1">
    <source>
        <dbReference type="EMBL" id="CUP02668.1"/>
    </source>
</evidence>
<dbReference type="EMBL" id="CZBF01000003">
    <property type="protein sequence ID" value="CUP92935.1"/>
    <property type="molecule type" value="Genomic_DNA"/>
</dbReference>
<dbReference type="EMBL" id="QSRB01000001">
    <property type="protein sequence ID" value="RGK88260.1"/>
    <property type="molecule type" value="Genomic_DNA"/>
</dbReference>
<proteinExistence type="predicted"/>
<sequence length="103" mass="12175">MLQTYLQKRLKKDNCSSKKANIRSFMRFEQFVFILHHLHLFPQPAYPQAFPVKPVLPYAAFPMKPLFFALPIPDNSKNICSSNLFHYNITMYKSTDNYCKILQ</sequence>
<dbReference type="AlphaFoldDB" id="A0A174SBU0"/>